<accession>A0ABY6XXW7</accession>
<gene>
    <name evidence="1" type="ORF">BLA17378_05315</name>
</gene>
<organism evidence="1 2">
    <name type="scientific">Burkholderia aenigmatica</name>
    <dbReference type="NCBI Taxonomy" id="2015348"/>
    <lineage>
        <taxon>Bacteria</taxon>
        <taxon>Pseudomonadati</taxon>
        <taxon>Pseudomonadota</taxon>
        <taxon>Betaproteobacteria</taxon>
        <taxon>Burkholderiales</taxon>
        <taxon>Burkholderiaceae</taxon>
        <taxon>Burkholderia</taxon>
        <taxon>Burkholderia cepacia complex</taxon>
    </lineage>
</organism>
<dbReference type="RefSeq" id="WP_174959689.1">
    <property type="nucleotide sequence ID" value="NZ_CABVQG010000021.1"/>
</dbReference>
<comment type="caution">
    <text evidence="1">The sequence shown here is derived from an EMBL/GenBank/DDBJ whole genome shotgun (WGS) entry which is preliminary data.</text>
</comment>
<proteinExistence type="predicted"/>
<dbReference type="InterPro" id="IPR025127">
    <property type="entry name" value="DUF4054"/>
</dbReference>
<name>A0ABY6XXW7_9BURK</name>
<protein>
    <submittedName>
        <fullName evidence="1">Bacteriophage protein</fullName>
    </submittedName>
</protein>
<evidence type="ECO:0000313" key="2">
    <source>
        <dbReference type="Proteomes" id="UP000494120"/>
    </source>
</evidence>
<sequence length="127" mass="13482">MDLAQFRQSFPEFADTTQFPDSTIEIWLTIAVSLVNPTRWMELTDIGVGLVTAHHVALATRNTNAVAVGGVPGQVVAPQASKSVDKVSASYDTSAVTLGSAGFWNSTSYGIQYLTMARMMGAGGIQI</sequence>
<evidence type="ECO:0000313" key="1">
    <source>
        <dbReference type="EMBL" id="VWD02163.1"/>
    </source>
</evidence>
<reference evidence="1 2" key="1">
    <citation type="submission" date="2019-09" db="EMBL/GenBank/DDBJ databases">
        <authorList>
            <person name="Depoorter E."/>
        </authorList>
    </citation>
    <scope>NUCLEOTIDE SEQUENCE [LARGE SCALE GENOMIC DNA]</scope>
    <source>
        <strain evidence="1 2">R-17378</strain>
    </source>
</reference>
<dbReference type="EMBL" id="CABVQG010000021">
    <property type="protein sequence ID" value="VWD02163.1"/>
    <property type="molecule type" value="Genomic_DNA"/>
</dbReference>
<dbReference type="Proteomes" id="UP000494120">
    <property type="component" value="Unassembled WGS sequence"/>
</dbReference>
<keyword evidence="2" id="KW-1185">Reference proteome</keyword>
<dbReference type="Pfam" id="PF13262">
    <property type="entry name" value="DUF4054"/>
    <property type="match status" value="1"/>
</dbReference>